<keyword evidence="13" id="KW-1185">Reference proteome</keyword>
<evidence type="ECO:0000256" key="9">
    <source>
        <dbReference type="PIRSR" id="PIRSR601765-1"/>
    </source>
</evidence>
<evidence type="ECO:0000313" key="12">
    <source>
        <dbReference type="EMBL" id="CAD8057090.1"/>
    </source>
</evidence>
<keyword evidence="4 9" id="KW-0479">Metal-binding</keyword>
<evidence type="ECO:0000256" key="1">
    <source>
        <dbReference type="ARBA" id="ARBA00006217"/>
    </source>
</evidence>
<keyword evidence="6 10" id="KW-0456">Lyase</keyword>
<dbReference type="GO" id="GO:0004089">
    <property type="term" value="F:carbonate dehydratase activity"/>
    <property type="evidence" value="ECO:0007669"/>
    <property type="project" value="UniProtKB-UniRule"/>
</dbReference>
<name>A0A8S1KNX1_9CILI</name>
<dbReference type="CDD" id="cd00883">
    <property type="entry name" value="beta_CA_cladeA"/>
    <property type="match status" value="1"/>
</dbReference>
<dbReference type="SMART" id="SM00947">
    <property type="entry name" value="Pro_CA"/>
    <property type="match status" value="1"/>
</dbReference>
<dbReference type="InterPro" id="IPR015892">
    <property type="entry name" value="Carbonic_anhydrase_CS"/>
</dbReference>
<dbReference type="PROSITE" id="PS00705">
    <property type="entry name" value="PROK_CO2_ANHYDRASE_2"/>
    <property type="match status" value="1"/>
</dbReference>
<feature type="binding site" evidence="9">
    <location>
        <position position="113"/>
    </location>
    <ligand>
        <name>Zn(2+)</name>
        <dbReference type="ChEBI" id="CHEBI:29105"/>
    </ligand>
</feature>
<feature type="binding site" evidence="9">
    <location>
        <position position="56"/>
    </location>
    <ligand>
        <name>Zn(2+)</name>
        <dbReference type="ChEBI" id="CHEBI:29105"/>
    </ligand>
</feature>
<dbReference type="EMBL" id="CAJJDN010000011">
    <property type="protein sequence ID" value="CAD8057090.1"/>
    <property type="molecule type" value="Genomic_DNA"/>
</dbReference>
<comment type="similarity">
    <text evidence="1 10">Belongs to the beta-class carbonic anhydrase family.</text>
</comment>
<comment type="catalytic activity">
    <reaction evidence="8 10">
        <text>hydrogencarbonate + H(+) = CO2 + H2O</text>
        <dbReference type="Rhea" id="RHEA:10748"/>
        <dbReference type="ChEBI" id="CHEBI:15377"/>
        <dbReference type="ChEBI" id="CHEBI:15378"/>
        <dbReference type="ChEBI" id="CHEBI:16526"/>
        <dbReference type="ChEBI" id="CHEBI:17544"/>
        <dbReference type="EC" id="4.2.1.1"/>
    </reaction>
</comment>
<comment type="cofactor">
    <cofactor evidence="9">
        <name>Zn(2+)</name>
        <dbReference type="ChEBI" id="CHEBI:29105"/>
    </cofactor>
    <text evidence="9">Binds 1 zinc ion per subunit.</text>
</comment>
<sequence length="291" mass="34072">MQNQIVHESIEEYRRYNKVLEGNRRYVDKKLAQDENYFRKLAKGQTPKYLLIGCSDSRAPPNEITETDPGDIFIHRNIANLVIPTDLNINCVIQYAVEHLKVHNIIVMGHTCCGGIKAAMKQDSVGGLLDLWLNQIKLVYEKHQELINSFIDEDDQINSLCCMNVREQVLNIWRNPIIQKSWQDGHPVMVHGWLFRVETGFIEELSLEDSIPDEMSKIFKIKFNPSKHQSPNQHQEEEGNAHSPMRARRRFQRMQSRIETEIRHFTINMQNVNEEEIENKIVQDIEQDLQV</sequence>
<feature type="binding site" evidence="9">
    <location>
        <position position="110"/>
    </location>
    <ligand>
        <name>Zn(2+)</name>
        <dbReference type="ChEBI" id="CHEBI:29105"/>
    </ligand>
</feature>
<comment type="function">
    <text evidence="10">Reversible hydration of carbon dioxide.</text>
</comment>
<evidence type="ECO:0000256" key="10">
    <source>
        <dbReference type="RuleBase" id="RU003956"/>
    </source>
</evidence>
<comment type="caution">
    <text evidence="12">The sequence shown here is derived from an EMBL/GenBank/DDBJ whole genome shotgun (WGS) entry which is preliminary data.</text>
</comment>
<dbReference type="PANTHER" id="PTHR11002:SF76">
    <property type="entry name" value="CARBONIC ANHYDRASE"/>
    <property type="match status" value="1"/>
</dbReference>
<protein>
    <recommendedName>
        <fullName evidence="3 10">Carbonic anhydrase</fullName>
        <ecNumber evidence="2 10">4.2.1.1</ecNumber>
    </recommendedName>
    <alternativeName>
        <fullName evidence="7 10">Carbonate dehydratase</fullName>
    </alternativeName>
</protein>
<dbReference type="OrthoDB" id="10248475at2759"/>
<dbReference type="FunFam" id="3.40.1050.10:FF:000001">
    <property type="entry name" value="Carbonic anhydrase"/>
    <property type="match status" value="1"/>
</dbReference>
<dbReference type="PANTHER" id="PTHR11002">
    <property type="entry name" value="CARBONIC ANHYDRASE"/>
    <property type="match status" value="1"/>
</dbReference>
<dbReference type="Pfam" id="PF00484">
    <property type="entry name" value="Pro_CA"/>
    <property type="match status" value="1"/>
</dbReference>
<evidence type="ECO:0000313" key="13">
    <source>
        <dbReference type="Proteomes" id="UP000692954"/>
    </source>
</evidence>
<proteinExistence type="inferred from homology"/>
<evidence type="ECO:0000256" key="5">
    <source>
        <dbReference type="ARBA" id="ARBA00022833"/>
    </source>
</evidence>
<feature type="binding site" evidence="9">
    <location>
        <position position="54"/>
    </location>
    <ligand>
        <name>Zn(2+)</name>
        <dbReference type="ChEBI" id="CHEBI:29105"/>
    </ligand>
</feature>
<accession>A0A8S1KNX1</accession>
<dbReference type="GO" id="GO:0015976">
    <property type="term" value="P:carbon utilization"/>
    <property type="evidence" value="ECO:0007669"/>
    <property type="project" value="InterPro"/>
</dbReference>
<gene>
    <name evidence="12" type="ORF">PSON_ATCC_30995.1.T0110011</name>
</gene>
<evidence type="ECO:0000256" key="7">
    <source>
        <dbReference type="ARBA" id="ARBA00031969"/>
    </source>
</evidence>
<organism evidence="12 13">
    <name type="scientific">Paramecium sonneborni</name>
    <dbReference type="NCBI Taxonomy" id="65129"/>
    <lineage>
        <taxon>Eukaryota</taxon>
        <taxon>Sar</taxon>
        <taxon>Alveolata</taxon>
        <taxon>Ciliophora</taxon>
        <taxon>Intramacronucleata</taxon>
        <taxon>Oligohymenophorea</taxon>
        <taxon>Peniculida</taxon>
        <taxon>Parameciidae</taxon>
        <taxon>Paramecium</taxon>
    </lineage>
</organism>
<evidence type="ECO:0000256" key="3">
    <source>
        <dbReference type="ARBA" id="ARBA00014628"/>
    </source>
</evidence>
<dbReference type="Proteomes" id="UP000692954">
    <property type="component" value="Unassembled WGS sequence"/>
</dbReference>
<evidence type="ECO:0000256" key="8">
    <source>
        <dbReference type="ARBA" id="ARBA00048348"/>
    </source>
</evidence>
<dbReference type="AlphaFoldDB" id="A0A8S1KNX1"/>
<evidence type="ECO:0000256" key="4">
    <source>
        <dbReference type="ARBA" id="ARBA00022723"/>
    </source>
</evidence>
<dbReference type="EC" id="4.2.1.1" evidence="2 10"/>
<dbReference type="InterPro" id="IPR001765">
    <property type="entry name" value="Carbonic_anhydrase"/>
</dbReference>
<reference evidence="12" key="1">
    <citation type="submission" date="2021-01" db="EMBL/GenBank/DDBJ databases">
        <authorList>
            <consortium name="Genoscope - CEA"/>
            <person name="William W."/>
        </authorList>
    </citation>
    <scope>NUCLEOTIDE SEQUENCE</scope>
</reference>
<dbReference type="GO" id="GO:0008270">
    <property type="term" value="F:zinc ion binding"/>
    <property type="evidence" value="ECO:0007669"/>
    <property type="project" value="UniProtKB-UniRule"/>
</dbReference>
<evidence type="ECO:0000256" key="11">
    <source>
        <dbReference type="SAM" id="MobiDB-lite"/>
    </source>
</evidence>
<evidence type="ECO:0000256" key="6">
    <source>
        <dbReference type="ARBA" id="ARBA00023239"/>
    </source>
</evidence>
<evidence type="ECO:0000256" key="2">
    <source>
        <dbReference type="ARBA" id="ARBA00012925"/>
    </source>
</evidence>
<feature type="region of interest" description="Disordered" evidence="11">
    <location>
        <begin position="225"/>
        <end position="246"/>
    </location>
</feature>
<keyword evidence="5 9" id="KW-0862">Zinc</keyword>